<dbReference type="SUPFAM" id="SSF69287">
    <property type="entry name" value="Urease metallochaperone UreE, N-terminal domain"/>
    <property type="match status" value="1"/>
</dbReference>
<reference evidence="7 8" key="1">
    <citation type="submission" date="2018-04" db="EMBL/GenBank/DDBJ databases">
        <title>Novel Campyloabacter and Helicobacter Species and Strains.</title>
        <authorList>
            <person name="Mannion A.J."/>
            <person name="Shen Z."/>
            <person name="Fox J.G."/>
        </authorList>
    </citation>
    <scope>NUCLEOTIDE SEQUENCE [LARGE SCALE GENOMIC DNA]</scope>
    <source>
        <strain evidence="7 8">MIT 98-6070</strain>
    </source>
</reference>
<evidence type="ECO:0000256" key="2">
    <source>
        <dbReference type="ARBA" id="ARBA00022596"/>
    </source>
</evidence>
<dbReference type="EMBL" id="NXLR01000004">
    <property type="protein sequence ID" value="RDU60301.1"/>
    <property type="molecule type" value="Genomic_DNA"/>
</dbReference>
<dbReference type="Proteomes" id="UP000256599">
    <property type="component" value="Unassembled WGS sequence"/>
</dbReference>
<evidence type="ECO:0000313" key="8">
    <source>
        <dbReference type="Proteomes" id="UP000256599"/>
    </source>
</evidence>
<dbReference type="InterPro" id="IPR004029">
    <property type="entry name" value="UreE_N"/>
</dbReference>
<accession>A0A3D8I6Z1</accession>
<feature type="domain" description="UreE urease accessory N-terminal" evidence="6">
    <location>
        <begin position="34"/>
        <end position="98"/>
    </location>
</feature>
<dbReference type="Pfam" id="PF02814">
    <property type="entry name" value="UreE_N"/>
    <property type="match status" value="1"/>
</dbReference>
<keyword evidence="5" id="KW-1133">Transmembrane helix</keyword>
<dbReference type="Gene3D" id="2.60.260.20">
    <property type="entry name" value="Urease metallochaperone UreE, N-terminal domain"/>
    <property type="match status" value="1"/>
</dbReference>
<evidence type="ECO:0000313" key="7">
    <source>
        <dbReference type="EMBL" id="RDU60301.1"/>
    </source>
</evidence>
<dbReference type="AlphaFoldDB" id="A0A3D8I6Z1"/>
<dbReference type="GO" id="GO:0006457">
    <property type="term" value="P:protein folding"/>
    <property type="evidence" value="ECO:0007669"/>
    <property type="project" value="InterPro"/>
</dbReference>
<keyword evidence="3 4" id="KW-0143">Chaperone</keyword>
<evidence type="ECO:0000256" key="4">
    <source>
        <dbReference type="HAMAP-Rule" id="MF_00822"/>
    </source>
</evidence>
<comment type="similarity">
    <text evidence="4">Belongs to the UreE family.</text>
</comment>
<organism evidence="7 8">
    <name type="scientific">Helicobacter marmotae</name>
    <dbReference type="NCBI Taxonomy" id="152490"/>
    <lineage>
        <taxon>Bacteria</taxon>
        <taxon>Pseudomonadati</taxon>
        <taxon>Campylobacterota</taxon>
        <taxon>Epsilonproteobacteria</taxon>
        <taxon>Campylobacterales</taxon>
        <taxon>Helicobacteraceae</taxon>
        <taxon>Helicobacter</taxon>
    </lineage>
</organism>
<comment type="subcellular location">
    <subcellularLocation>
        <location evidence="4">Cytoplasm</location>
    </subcellularLocation>
</comment>
<protein>
    <recommendedName>
        <fullName evidence="4">Urease accessory protein UreE</fullName>
    </recommendedName>
</protein>
<dbReference type="GO" id="GO:0016151">
    <property type="term" value="F:nickel cation binding"/>
    <property type="evidence" value="ECO:0007669"/>
    <property type="project" value="UniProtKB-UniRule"/>
</dbReference>
<proteinExistence type="inferred from homology"/>
<keyword evidence="2 4" id="KW-0533">Nickel</keyword>
<comment type="caution">
    <text evidence="7">The sequence shown here is derived from an EMBL/GenBank/DDBJ whole genome shotgun (WGS) entry which is preliminary data.</text>
</comment>
<dbReference type="GO" id="GO:0051082">
    <property type="term" value="F:unfolded protein binding"/>
    <property type="evidence" value="ECO:0007669"/>
    <property type="project" value="UniProtKB-UniRule"/>
</dbReference>
<keyword evidence="1 4" id="KW-0963">Cytoplasm</keyword>
<evidence type="ECO:0000256" key="3">
    <source>
        <dbReference type="ARBA" id="ARBA00023186"/>
    </source>
</evidence>
<dbReference type="InterPro" id="IPR036118">
    <property type="entry name" value="UreE_N_sf"/>
</dbReference>
<keyword evidence="5" id="KW-0812">Transmembrane</keyword>
<evidence type="ECO:0000256" key="5">
    <source>
        <dbReference type="SAM" id="Phobius"/>
    </source>
</evidence>
<dbReference type="SMART" id="SM00988">
    <property type="entry name" value="UreE_N"/>
    <property type="match status" value="1"/>
</dbReference>
<dbReference type="Gene3D" id="3.30.70.790">
    <property type="entry name" value="UreE, C-terminal domain"/>
    <property type="match status" value="1"/>
</dbReference>
<evidence type="ECO:0000259" key="6">
    <source>
        <dbReference type="SMART" id="SM00988"/>
    </source>
</evidence>
<keyword evidence="8" id="KW-1185">Reference proteome</keyword>
<keyword evidence="5" id="KW-0472">Membrane</keyword>
<dbReference type="InterPro" id="IPR012406">
    <property type="entry name" value="UreE"/>
</dbReference>
<gene>
    <name evidence="4" type="primary">ureE</name>
    <name evidence="7" type="ORF">CQA63_03550</name>
</gene>
<dbReference type="SUPFAM" id="SSF69737">
    <property type="entry name" value="Urease metallochaperone UreE, C-terminal domain"/>
    <property type="match status" value="1"/>
</dbReference>
<sequence>MYSAFSDIRGYFHSIYSCLALLFRVLALIYVEHICGNITDFNLRDIELDSIAIEWFDTYKKIARFTSSKGEVIALKLPTNARALNNGDILSLHNKSAIIISIIPSAALCVSLQEYMSIALFCYEVGNLHAPLFYIPSQGEFCTPFEPPVQRMLERLKIHFAIKDCILEPKDRVQIANPILKEPELIKSPDFQIHLRQKV</sequence>
<dbReference type="HAMAP" id="MF_00822">
    <property type="entry name" value="UreE"/>
    <property type="match status" value="1"/>
</dbReference>
<comment type="function">
    <text evidence="4">Involved in urease metallocenter assembly. Binds nickel. Probably functions as a nickel donor during metallocenter assembly.</text>
</comment>
<dbReference type="GO" id="GO:0005737">
    <property type="term" value="C:cytoplasm"/>
    <property type="evidence" value="ECO:0007669"/>
    <property type="project" value="UniProtKB-SubCell"/>
</dbReference>
<name>A0A3D8I6Z1_9HELI</name>
<evidence type="ECO:0000256" key="1">
    <source>
        <dbReference type="ARBA" id="ARBA00022490"/>
    </source>
</evidence>
<feature type="transmembrane region" description="Helical" evidence="5">
    <location>
        <begin position="12"/>
        <end position="31"/>
    </location>
</feature>